<protein>
    <submittedName>
        <fullName evidence="2">Uncharacterized protein</fullName>
    </submittedName>
</protein>
<reference evidence="2" key="5">
    <citation type="journal article" date="2021" name="G3 (Bethesda)">
        <title>Aegilops tauschii genome assembly Aet v5.0 features greater sequence contiguity and improved annotation.</title>
        <authorList>
            <person name="Wang L."/>
            <person name="Zhu T."/>
            <person name="Rodriguez J.C."/>
            <person name="Deal K.R."/>
            <person name="Dubcovsky J."/>
            <person name="McGuire P.E."/>
            <person name="Lux T."/>
            <person name="Spannagl M."/>
            <person name="Mayer K.F.X."/>
            <person name="Baldrich P."/>
            <person name="Meyers B.C."/>
            <person name="Huo N."/>
            <person name="Gu Y.Q."/>
            <person name="Zhou H."/>
            <person name="Devos K.M."/>
            <person name="Bennetzen J.L."/>
            <person name="Unver T."/>
            <person name="Budak H."/>
            <person name="Gulick P.J."/>
            <person name="Galiba G."/>
            <person name="Kalapos B."/>
            <person name="Nelson D.R."/>
            <person name="Li P."/>
            <person name="You F.M."/>
            <person name="Luo M.C."/>
            <person name="Dvorak J."/>
        </authorList>
    </citation>
    <scope>NUCLEOTIDE SEQUENCE [LARGE SCALE GENOMIC DNA]</scope>
    <source>
        <strain evidence="2">cv. AL8/78</strain>
    </source>
</reference>
<proteinExistence type="predicted"/>
<dbReference type="AlphaFoldDB" id="A0A453HJ20"/>
<evidence type="ECO:0000313" key="2">
    <source>
        <dbReference type="EnsemblPlants" id="AET4Gv20203900.2"/>
    </source>
</evidence>
<reference evidence="2" key="4">
    <citation type="submission" date="2019-03" db="UniProtKB">
        <authorList>
            <consortium name="EnsemblPlants"/>
        </authorList>
    </citation>
    <scope>IDENTIFICATION</scope>
</reference>
<reference evidence="3" key="2">
    <citation type="journal article" date="2017" name="Nat. Plants">
        <title>The Aegilops tauschii genome reveals multiple impacts of transposons.</title>
        <authorList>
            <person name="Zhao G."/>
            <person name="Zou C."/>
            <person name="Li K."/>
            <person name="Wang K."/>
            <person name="Li T."/>
            <person name="Gao L."/>
            <person name="Zhang X."/>
            <person name="Wang H."/>
            <person name="Yang Z."/>
            <person name="Liu X."/>
            <person name="Jiang W."/>
            <person name="Mao L."/>
            <person name="Kong X."/>
            <person name="Jiao Y."/>
            <person name="Jia J."/>
        </authorList>
    </citation>
    <scope>NUCLEOTIDE SEQUENCE [LARGE SCALE GENOMIC DNA]</scope>
    <source>
        <strain evidence="3">cv. AL8/78</strain>
    </source>
</reference>
<accession>A0A453HJ20</accession>
<reference evidence="2" key="3">
    <citation type="journal article" date="2017" name="Nature">
        <title>Genome sequence of the progenitor of the wheat D genome Aegilops tauschii.</title>
        <authorList>
            <person name="Luo M.C."/>
            <person name="Gu Y.Q."/>
            <person name="Puiu D."/>
            <person name="Wang H."/>
            <person name="Twardziok S.O."/>
            <person name="Deal K.R."/>
            <person name="Huo N."/>
            <person name="Zhu T."/>
            <person name="Wang L."/>
            <person name="Wang Y."/>
            <person name="McGuire P.E."/>
            <person name="Liu S."/>
            <person name="Long H."/>
            <person name="Ramasamy R.K."/>
            <person name="Rodriguez J.C."/>
            <person name="Van S.L."/>
            <person name="Yuan L."/>
            <person name="Wang Z."/>
            <person name="Xia Z."/>
            <person name="Xiao L."/>
            <person name="Anderson O.D."/>
            <person name="Ouyang S."/>
            <person name="Liang Y."/>
            <person name="Zimin A.V."/>
            <person name="Pertea G."/>
            <person name="Qi P."/>
            <person name="Bennetzen J.L."/>
            <person name="Dai X."/>
            <person name="Dawson M.W."/>
            <person name="Muller H.G."/>
            <person name="Kugler K."/>
            <person name="Rivarola-Duarte L."/>
            <person name="Spannagl M."/>
            <person name="Mayer K.F.X."/>
            <person name="Lu F.H."/>
            <person name="Bevan M.W."/>
            <person name="Leroy P."/>
            <person name="Li P."/>
            <person name="You F.M."/>
            <person name="Sun Q."/>
            <person name="Liu Z."/>
            <person name="Lyons E."/>
            <person name="Wicker T."/>
            <person name="Salzberg S.L."/>
            <person name="Devos K.M."/>
            <person name="Dvorak J."/>
        </authorList>
    </citation>
    <scope>NUCLEOTIDE SEQUENCE [LARGE SCALE GENOMIC DNA]</scope>
    <source>
        <strain evidence="2">cv. AL8/78</strain>
    </source>
</reference>
<dbReference type="Gramene" id="AET4Gv20203900.2">
    <property type="protein sequence ID" value="AET4Gv20203900.2"/>
    <property type="gene ID" value="AET4Gv20203900"/>
</dbReference>
<keyword evidence="3" id="KW-1185">Reference proteome</keyword>
<evidence type="ECO:0000256" key="1">
    <source>
        <dbReference type="SAM" id="MobiDB-lite"/>
    </source>
</evidence>
<feature type="region of interest" description="Disordered" evidence="1">
    <location>
        <begin position="94"/>
        <end position="116"/>
    </location>
</feature>
<evidence type="ECO:0000313" key="3">
    <source>
        <dbReference type="Proteomes" id="UP000015105"/>
    </source>
</evidence>
<dbReference type="EnsemblPlants" id="AET4Gv20203900.2">
    <property type="protein sequence ID" value="AET4Gv20203900.2"/>
    <property type="gene ID" value="AET4Gv20203900"/>
</dbReference>
<reference evidence="3" key="1">
    <citation type="journal article" date="2014" name="Science">
        <title>Ancient hybridizations among the ancestral genomes of bread wheat.</title>
        <authorList>
            <consortium name="International Wheat Genome Sequencing Consortium,"/>
            <person name="Marcussen T."/>
            <person name="Sandve S.R."/>
            <person name="Heier L."/>
            <person name="Spannagl M."/>
            <person name="Pfeifer M."/>
            <person name="Jakobsen K.S."/>
            <person name="Wulff B.B."/>
            <person name="Steuernagel B."/>
            <person name="Mayer K.F."/>
            <person name="Olsen O.A."/>
        </authorList>
    </citation>
    <scope>NUCLEOTIDE SEQUENCE [LARGE SCALE GENOMIC DNA]</scope>
    <source>
        <strain evidence="3">cv. AL8/78</strain>
    </source>
</reference>
<sequence length="116" mass="13537">HRLRQGWNPPQGRRRHHRRRVRRLLVRVPRVRAPSRGRQARAHLAARAVKACPHDASLRDTVELRLSDAIEIEQQRRHRSGLLRTAKKWLTNSEQSRGCSSLVPRPPQGYRRLLSG</sequence>
<name>A0A453HJ20_AEGTS</name>
<organism evidence="2 3">
    <name type="scientific">Aegilops tauschii subsp. strangulata</name>
    <name type="common">Goatgrass</name>
    <dbReference type="NCBI Taxonomy" id="200361"/>
    <lineage>
        <taxon>Eukaryota</taxon>
        <taxon>Viridiplantae</taxon>
        <taxon>Streptophyta</taxon>
        <taxon>Embryophyta</taxon>
        <taxon>Tracheophyta</taxon>
        <taxon>Spermatophyta</taxon>
        <taxon>Magnoliopsida</taxon>
        <taxon>Liliopsida</taxon>
        <taxon>Poales</taxon>
        <taxon>Poaceae</taxon>
        <taxon>BOP clade</taxon>
        <taxon>Pooideae</taxon>
        <taxon>Triticodae</taxon>
        <taxon>Triticeae</taxon>
        <taxon>Triticinae</taxon>
        <taxon>Aegilops</taxon>
    </lineage>
</organism>
<dbReference type="Proteomes" id="UP000015105">
    <property type="component" value="Chromosome 4D"/>
</dbReference>